<gene>
    <name evidence="4" type="ORF">Prum_018390</name>
</gene>
<dbReference type="Proteomes" id="UP000482960">
    <property type="component" value="Unassembled WGS sequence"/>
</dbReference>
<feature type="domain" description="Mannosyl-glycoprotein endo-beta-N-acetylglucosamidase-like" evidence="3">
    <location>
        <begin position="194"/>
        <end position="351"/>
    </location>
</feature>
<evidence type="ECO:0000256" key="2">
    <source>
        <dbReference type="SAM" id="SignalP"/>
    </source>
</evidence>
<accession>A0A6V8L266</accession>
<dbReference type="PANTHER" id="PTHR33308:SF9">
    <property type="entry name" value="PEPTIDOGLYCAN HYDROLASE FLGJ"/>
    <property type="match status" value="1"/>
</dbReference>
<sequence>MKWVLVSVVASVLVPAPAAAAGPVATVRSDTGLNMRSGPSTADAAMGRLADGARLTVVCQAYGQFIAGTQRRTAAWDRLSNGRYISDGYVRWSPRRPWVHWCGTKGAARPTIRTGTGPLNVRTGPGTRYARVGQAAEGAVLAVECQVWGETVNGRVRRTAAWNRLAGNRYVSDAYVAWSSAASTLPWCGQEPPTVPPANSAQFIARAAGPARAGFRQYQVPASVTIAQSILESGWGGSGLTRRDHSYFGIKCFGSPGGIAVGCRSYATYECDKSHCWRTTAQFRAYRNATGSFADHGRFLTVNPRYKKAFKYSRDPNRFAVEIHKAGYATSPTYAKNLIDLMKRYNLYRFDK</sequence>
<reference evidence="4 5" key="2">
    <citation type="submission" date="2020-03" db="EMBL/GenBank/DDBJ databases">
        <authorList>
            <person name="Ichikawa N."/>
            <person name="Kimura A."/>
            <person name="Kitahashi Y."/>
            <person name="Uohara A."/>
        </authorList>
    </citation>
    <scope>NUCLEOTIDE SEQUENCE [LARGE SCALE GENOMIC DNA]</scope>
    <source>
        <strain evidence="4 5">NBRC 108638</strain>
    </source>
</reference>
<evidence type="ECO:0000256" key="1">
    <source>
        <dbReference type="ARBA" id="ARBA00022801"/>
    </source>
</evidence>
<evidence type="ECO:0000313" key="4">
    <source>
        <dbReference type="EMBL" id="GFJ88197.1"/>
    </source>
</evidence>
<evidence type="ECO:0000259" key="3">
    <source>
        <dbReference type="SMART" id="SM00047"/>
    </source>
</evidence>
<comment type="caution">
    <text evidence="4">The sequence shown here is derived from an EMBL/GenBank/DDBJ whole genome shotgun (WGS) entry which is preliminary data.</text>
</comment>
<dbReference type="AlphaFoldDB" id="A0A6V8L266"/>
<keyword evidence="2" id="KW-0732">Signal</keyword>
<keyword evidence="1" id="KW-0378">Hydrolase</keyword>
<proteinExistence type="predicted"/>
<reference evidence="4 5" key="1">
    <citation type="submission" date="2020-03" db="EMBL/GenBank/DDBJ databases">
        <title>Whole genome shotgun sequence of Phytohabitans rumicis NBRC 108638.</title>
        <authorList>
            <person name="Komaki H."/>
            <person name="Tamura T."/>
        </authorList>
    </citation>
    <scope>NUCLEOTIDE SEQUENCE [LARGE SCALE GENOMIC DNA]</scope>
    <source>
        <strain evidence="4 5">NBRC 108638</strain>
    </source>
</reference>
<evidence type="ECO:0000313" key="5">
    <source>
        <dbReference type="Proteomes" id="UP000482960"/>
    </source>
</evidence>
<name>A0A6V8L266_9ACTN</name>
<dbReference type="GO" id="GO:0004040">
    <property type="term" value="F:amidase activity"/>
    <property type="evidence" value="ECO:0007669"/>
    <property type="project" value="InterPro"/>
</dbReference>
<dbReference type="NCBIfam" id="NF038016">
    <property type="entry name" value="sporang_Gsm"/>
    <property type="match status" value="1"/>
</dbReference>
<dbReference type="Pfam" id="PF01832">
    <property type="entry name" value="Glucosaminidase"/>
    <property type="match status" value="1"/>
</dbReference>
<protein>
    <recommendedName>
        <fullName evidence="3">Mannosyl-glycoprotein endo-beta-N-acetylglucosamidase-like domain-containing protein</fullName>
    </recommendedName>
</protein>
<keyword evidence="5" id="KW-1185">Reference proteome</keyword>
<dbReference type="InterPro" id="IPR051056">
    <property type="entry name" value="Glycosyl_Hydrolase_73"/>
</dbReference>
<feature type="chain" id="PRO_5028835630" description="Mannosyl-glycoprotein endo-beta-N-acetylglucosamidase-like domain-containing protein" evidence="2">
    <location>
        <begin position="21"/>
        <end position="352"/>
    </location>
</feature>
<dbReference type="EMBL" id="BLPG01000001">
    <property type="protein sequence ID" value="GFJ88197.1"/>
    <property type="molecule type" value="Genomic_DNA"/>
</dbReference>
<dbReference type="Gene3D" id="1.10.530.10">
    <property type="match status" value="1"/>
</dbReference>
<feature type="signal peptide" evidence="2">
    <location>
        <begin position="1"/>
        <end position="20"/>
    </location>
</feature>
<organism evidence="4 5">
    <name type="scientific">Phytohabitans rumicis</name>
    <dbReference type="NCBI Taxonomy" id="1076125"/>
    <lineage>
        <taxon>Bacteria</taxon>
        <taxon>Bacillati</taxon>
        <taxon>Actinomycetota</taxon>
        <taxon>Actinomycetes</taxon>
        <taxon>Micromonosporales</taxon>
        <taxon>Micromonosporaceae</taxon>
    </lineage>
</organism>
<dbReference type="InterPro" id="IPR002901">
    <property type="entry name" value="MGlyc_endo_b_GlcNAc-like_dom"/>
</dbReference>
<dbReference type="Gene3D" id="4.10.80.30">
    <property type="entry name" value="DNA polymerase, domain 6"/>
    <property type="match status" value="1"/>
</dbReference>
<dbReference type="PANTHER" id="PTHR33308">
    <property type="entry name" value="PEPTIDOGLYCAN HYDROLASE FLGJ"/>
    <property type="match status" value="1"/>
</dbReference>
<dbReference type="RefSeq" id="WP_173075456.1">
    <property type="nucleotide sequence ID" value="NZ_BAABJB010000006.1"/>
</dbReference>
<dbReference type="SMART" id="SM00047">
    <property type="entry name" value="LYZ2"/>
    <property type="match status" value="1"/>
</dbReference>